<evidence type="ECO:0000313" key="2">
    <source>
        <dbReference type="EMBL" id="OMO93951.1"/>
    </source>
</evidence>
<accession>A0A1R3JGN6</accession>
<dbReference type="EMBL" id="AWUE01016189">
    <property type="protein sequence ID" value="OMO93951.1"/>
    <property type="molecule type" value="Genomic_DNA"/>
</dbReference>
<evidence type="ECO:0000313" key="3">
    <source>
        <dbReference type="Proteomes" id="UP000187203"/>
    </source>
</evidence>
<dbReference type="SUPFAM" id="SSF52047">
    <property type="entry name" value="RNI-like"/>
    <property type="match status" value="1"/>
</dbReference>
<protein>
    <recommendedName>
        <fullName evidence="1">F-box domain-containing protein</fullName>
    </recommendedName>
</protein>
<dbReference type="SUPFAM" id="SSF81383">
    <property type="entry name" value="F-box domain"/>
    <property type="match status" value="1"/>
</dbReference>
<dbReference type="Gene3D" id="3.80.10.10">
    <property type="entry name" value="Ribonuclease Inhibitor"/>
    <property type="match status" value="1"/>
</dbReference>
<sequence>MDSSINLRIDKGLTRWEDLDQNILKSIFNLVPSTDLFRNVSRVCRSWQLACLDTLFWSDSKTLDLSCFSDTSKLKNMIRIIMEGNDAYGIPLESWRQSISKIVIPFNLVLSDCLLFIATRTPGVESLSVLNLDCLKMEDFARAMSYWKNITHLAVRSRQWRRNIASIDRWIEVIGKSCPQLRTLEFHGHHCNLIIGGKVALTIAKYLTKSTTLRFRCAAIEKNAVASIFRNCPELRVIHFSDCRAVYDSDLLILCGSNTFDCRSKGKGEDLEWCYHHGSHDEISFQLLLHLRLN</sequence>
<dbReference type="STRING" id="93759.A0A1R3JGN6"/>
<dbReference type="PANTHER" id="PTHR38926">
    <property type="entry name" value="F-BOX DOMAIN CONTAINING PROTEIN, EXPRESSED"/>
    <property type="match status" value="1"/>
</dbReference>
<proteinExistence type="predicted"/>
<name>A0A1R3JGN6_9ROSI</name>
<feature type="domain" description="F-box" evidence="1">
    <location>
        <begin position="23"/>
        <end position="58"/>
    </location>
</feature>
<organism evidence="2 3">
    <name type="scientific">Corchorus olitorius</name>
    <dbReference type="NCBI Taxonomy" id="93759"/>
    <lineage>
        <taxon>Eukaryota</taxon>
        <taxon>Viridiplantae</taxon>
        <taxon>Streptophyta</taxon>
        <taxon>Embryophyta</taxon>
        <taxon>Tracheophyta</taxon>
        <taxon>Spermatophyta</taxon>
        <taxon>Magnoliopsida</taxon>
        <taxon>eudicotyledons</taxon>
        <taxon>Gunneridae</taxon>
        <taxon>Pentapetalae</taxon>
        <taxon>rosids</taxon>
        <taxon>malvids</taxon>
        <taxon>Malvales</taxon>
        <taxon>Malvaceae</taxon>
        <taxon>Grewioideae</taxon>
        <taxon>Apeibeae</taxon>
        <taxon>Corchorus</taxon>
    </lineage>
</organism>
<dbReference type="InterPro" id="IPR032675">
    <property type="entry name" value="LRR_dom_sf"/>
</dbReference>
<keyword evidence="3" id="KW-1185">Reference proteome</keyword>
<comment type="caution">
    <text evidence="2">The sequence shown here is derived from an EMBL/GenBank/DDBJ whole genome shotgun (WGS) entry which is preliminary data.</text>
</comment>
<dbReference type="AlphaFoldDB" id="A0A1R3JGN6"/>
<evidence type="ECO:0000259" key="1">
    <source>
        <dbReference type="Pfam" id="PF12937"/>
    </source>
</evidence>
<reference evidence="3" key="1">
    <citation type="submission" date="2013-09" db="EMBL/GenBank/DDBJ databases">
        <title>Corchorus olitorius genome sequencing.</title>
        <authorList>
            <person name="Alam M."/>
            <person name="Haque M.S."/>
            <person name="Islam M.S."/>
            <person name="Emdad E.M."/>
            <person name="Islam M.M."/>
            <person name="Ahmed B."/>
            <person name="Halim A."/>
            <person name="Hossen Q.M.M."/>
            <person name="Hossain M.Z."/>
            <person name="Ahmed R."/>
            <person name="Khan M.M."/>
            <person name="Islam R."/>
            <person name="Rashid M.M."/>
            <person name="Khan S.A."/>
            <person name="Rahman M.S."/>
            <person name="Alam M."/>
            <person name="Yahiya A.S."/>
            <person name="Khan M.S."/>
            <person name="Azam M.S."/>
            <person name="Haque T."/>
            <person name="Lashkar M.Z.H."/>
            <person name="Akhand A.I."/>
            <person name="Morshed G."/>
            <person name="Roy S."/>
            <person name="Uddin K.S."/>
            <person name="Rabeya T."/>
            <person name="Hossain A.S."/>
            <person name="Chowdhury A."/>
            <person name="Snigdha A.R."/>
            <person name="Mortoza M.S."/>
            <person name="Matin S.A."/>
            <person name="Hoque S.M.E."/>
            <person name="Islam M.K."/>
            <person name="Roy D.K."/>
            <person name="Haider R."/>
            <person name="Moosa M.M."/>
            <person name="Elias S.M."/>
            <person name="Hasan A.M."/>
            <person name="Jahan S."/>
            <person name="Shafiuddin M."/>
            <person name="Mahmood N."/>
            <person name="Shommy N.S."/>
        </authorList>
    </citation>
    <scope>NUCLEOTIDE SEQUENCE [LARGE SCALE GENOMIC DNA]</scope>
    <source>
        <strain evidence="3">cv. O-4</strain>
    </source>
</reference>
<dbReference type="InterPro" id="IPR001810">
    <property type="entry name" value="F-box_dom"/>
</dbReference>
<dbReference type="Pfam" id="PF12937">
    <property type="entry name" value="F-box-like"/>
    <property type="match status" value="1"/>
</dbReference>
<dbReference type="Proteomes" id="UP000187203">
    <property type="component" value="Unassembled WGS sequence"/>
</dbReference>
<dbReference type="OrthoDB" id="1929062at2759"/>
<gene>
    <name evidence="2" type="ORF">COLO4_16618</name>
</gene>
<dbReference type="InterPro" id="IPR036047">
    <property type="entry name" value="F-box-like_dom_sf"/>
</dbReference>
<dbReference type="PANTHER" id="PTHR38926:SF13">
    <property type="entry name" value="F-BOX DOMAIN CONTAINING PROTEIN, EXPRESSED"/>
    <property type="match status" value="1"/>
</dbReference>